<name>A0ABQ4ITI6_9ACTN</name>
<dbReference type="EMBL" id="BOPB01000009">
    <property type="protein sequence ID" value="GIJ21218.1"/>
    <property type="molecule type" value="Genomic_DNA"/>
</dbReference>
<dbReference type="Proteomes" id="UP000643165">
    <property type="component" value="Unassembled WGS sequence"/>
</dbReference>
<keyword evidence="2" id="KW-1185">Reference proteome</keyword>
<sequence>MHPDWCASDRCGHLVPPVMSHMQRRHRGASLKVGDPWASGSVVSYLVGADGQAPRVMVHVSCRVGTPWAELPLSQVRQLVEQLRSLLAQAEFRGDAHGDD</sequence>
<evidence type="ECO:0000313" key="2">
    <source>
        <dbReference type="Proteomes" id="UP000643165"/>
    </source>
</evidence>
<protein>
    <submittedName>
        <fullName evidence="1">Uncharacterized protein</fullName>
    </submittedName>
</protein>
<organism evidence="1 2">
    <name type="scientific">Micromonospora lutea</name>
    <dbReference type="NCBI Taxonomy" id="419825"/>
    <lineage>
        <taxon>Bacteria</taxon>
        <taxon>Bacillati</taxon>
        <taxon>Actinomycetota</taxon>
        <taxon>Actinomycetes</taxon>
        <taxon>Micromonosporales</taxon>
        <taxon>Micromonosporaceae</taxon>
        <taxon>Micromonospora</taxon>
    </lineage>
</organism>
<evidence type="ECO:0000313" key="1">
    <source>
        <dbReference type="EMBL" id="GIJ21218.1"/>
    </source>
</evidence>
<proteinExistence type="predicted"/>
<gene>
    <name evidence="1" type="ORF">Vlu01_18420</name>
</gene>
<comment type="caution">
    <text evidence="1">The sequence shown here is derived from an EMBL/GenBank/DDBJ whole genome shotgun (WGS) entry which is preliminary data.</text>
</comment>
<accession>A0ABQ4ITI6</accession>
<reference evidence="1 2" key="1">
    <citation type="submission" date="2021-01" db="EMBL/GenBank/DDBJ databases">
        <title>Whole genome shotgun sequence of Verrucosispora lutea NBRC 106530.</title>
        <authorList>
            <person name="Komaki H."/>
            <person name="Tamura T."/>
        </authorList>
    </citation>
    <scope>NUCLEOTIDE SEQUENCE [LARGE SCALE GENOMIC DNA]</scope>
    <source>
        <strain evidence="1 2">NBRC 106530</strain>
    </source>
</reference>